<dbReference type="Gene3D" id="3.80.10.10">
    <property type="entry name" value="Ribonuclease Inhibitor"/>
    <property type="match status" value="3"/>
</dbReference>
<sequence>MIGGRGPLGPFPSESSSSSSFLAILTHARPTPEDFSSLASTRDGFGSALLLLHFVKAGRFRYSLPKLDLSEFSLGAQKLRLLLSLLASNDVLSDPLETLKCGPHVCRGDRLPVLTRLLRTAGYRCGGRPAVFLKSLDLSKCELGDSEGGSLLHSLPPSLEVLNLQDNFLRSGAMETLSSALHAGSLSALLRLDVSRNPLGPPGVVALARGLGAVPGVLPLQRLELRATRALAEGIQALSDALKQKTTVNLESLDVGENHMRAEGVKGLASAAEADGVPRLRVLRLDSNRCTEDARSETDVSGLSKLLCSSKLSEIEELDLRASGSGPHAARVCAEAVASEHLPKLRSLKCSEKNSAFDRQALTTLVNAVAAGRTGPLHALDVSCDESEGEVEGEEGNAEASEALAHAVASCRDHLSQLTELKWQERSPCFSQSFVKLMQNLAGGAAPLLRLLEVVTHDDDDPDDDDDDLIVDNDPGGRADEGLHALAEGLSEGKLSGLEGLSLDCRSSHLSVSTLSALGGAVGSVSVPSLQKLELKWYDDGNDGLRGFSEGLGSGRLPCLRHLCLNVCCDEVEGCRAFGRVLSTQSDRFPSLRVLQLEWDHDNALLCLCEGISEGSLPQFLKVDLTLCEKEGAEERGDSSVSALAGVIRGGKIAGLQKLEFRSKPGLSRDVGRELGASLTHSQVCLSSLRELVFGEPIFMGGQAAQGEGFGSFLSALVEGPNTLPALEMVINQYHFNQLCRICLDEAGCQAVAKGITEKKFPSLKKLHLDCRDVGPVGVQVLGVALSSPHASTLRSLSIELGFNLPGAPAAPGEVGMFSMALASGSLSGLHELFVETNFDIEGVRALCTGLSSFKLSSLRSLNFSFFHLDPEKVRELAQVLDAEKLPCLQDLNLSRHPQFPIPALGNEGLRILSDAWLQRTPPPLEKLGLRRAGLTDESAPSLMALLGSGRLRFLAAVDLAGNEFSDPIWEMLKAAFVCVRESKR</sequence>
<organism evidence="1">
    <name type="scientific">Chromera velia CCMP2878</name>
    <dbReference type="NCBI Taxonomy" id="1169474"/>
    <lineage>
        <taxon>Eukaryota</taxon>
        <taxon>Sar</taxon>
        <taxon>Alveolata</taxon>
        <taxon>Colpodellida</taxon>
        <taxon>Chromeraceae</taxon>
        <taxon>Chromera</taxon>
    </lineage>
</organism>
<dbReference type="EMBL" id="CDMZ01004301">
    <property type="protein sequence ID" value="CEM49329.1"/>
    <property type="molecule type" value="Genomic_DNA"/>
</dbReference>
<dbReference type="PANTHER" id="PTHR24113">
    <property type="entry name" value="RAN GTPASE-ACTIVATING PROTEIN 1"/>
    <property type="match status" value="1"/>
</dbReference>
<dbReference type="VEuPathDB" id="CryptoDB:Cvel_9345"/>
<evidence type="ECO:0000313" key="1">
    <source>
        <dbReference type="EMBL" id="CEM49329.1"/>
    </source>
</evidence>
<dbReference type="GO" id="GO:0005096">
    <property type="term" value="F:GTPase activator activity"/>
    <property type="evidence" value="ECO:0007669"/>
    <property type="project" value="InterPro"/>
</dbReference>
<dbReference type="Pfam" id="PF13516">
    <property type="entry name" value="LRR_6"/>
    <property type="match status" value="3"/>
</dbReference>
<dbReference type="SUPFAM" id="SSF52047">
    <property type="entry name" value="RNI-like"/>
    <property type="match status" value="2"/>
</dbReference>
<protein>
    <submittedName>
        <fullName evidence="1">Uncharacterized protein</fullName>
    </submittedName>
</protein>
<dbReference type="PhylomeDB" id="A0A0G4HXU2"/>
<dbReference type="GO" id="GO:0005829">
    <property type="term" value="C:cytosol"/>
    <property type="evidence" value="ECO:0007669"/>
    <property type="project" value="TreeGrafter"/>
</dbReference>
<dbReference type="SMART" id="SM00368">
    <property type="entry name" value="LRR_RI"/>
    <property type="match status" value="9"/>
</dbReference>
<dbReference type="AlphaFoldDB" id="A0A0G4HXU2"/>
<dbReference type="InterPro" id="IPR001611">
    <property type="entry name" value="Leu-rich_rpt"/>
</dbReference>
<accession>A0A0G4HXU2</accession>
<dbReference type="InterPro" id="IPR027038">
    <property type="entry name" value="RanGap"/>
</dbReference>
<dbReference type="GO" id="GO:0005634">
    <property type="term" value="C:nucleus"/>
    <property type="evidence" value="ECO:0007669"/>
    <property type="project" value="TreeGrafter"/>
</dbReference>
<name>A0A0G4HXU2_9ALVE</name>
<reference evidence="1" key="1">
    <citation type="submission" date="2014-11" db="EMBL/GenBank/DDBJ databases">
        <authorList>
            <person name="Otto D Thomas"/>
            <person name="Naeem Raeece"/>
        </authorList>
    </citation>
    <scope>NUCLEOTIDE SEQUENCE</scope>
</reference>
<dbReference type="GO" id="GO:0031267">
    <property type="term" value="F:small GTPase binding"/>
    <property type="evidence" value="ECO:0007669"/>
    <property type="project" value="TreeGrafter"/>
</dbReference>
<gene>
    <name evidence="1" type="ORF">Cvel_9345</name>
</gene>
<dbReference type="GO" id="GO:0006913">
    <property type="term" value="P:nucleocytoplasmic transport"/>
    <property type="evidence" value="ECO:0007669"/>
    <property type="project" value="TreeGrafter"/>
</dbReference>
<dbReference type="PANTHER" id="PTHR24113:SF15">
    <property type="entry name" value="NACHT DOMAIN-CONTAINING PROTEIN"/>
    <property type="match status" value="1"/>
</dbReference>
<dbReference type="GO" id="GO:0048471">
    <property type="term" value="C:perinuclear region of cytoplasm"/>
    <property type="evidence" value="ECO:0007669"/>
    <property type="project" value="TreeGrafter"/>
</dbReference>
<proteinExistence type="predicted"/>
<dbReference type="InterPro" id="IPR032675">
    <property type="entry name" value="LRR_dom_sf"/>
</dbReference>